<accession>A0A2G3E372</accession>
<dbReference type="PROSITE" id="PS50975">
    <property type="entry name" value="ATP_GRASP"/>
    <property type="match status" value="1"/>
</dbReference>
<dbReference type="RefSeq" id="WP_099386083.1">
    <property type="nucleotide sequence ID" value="NZ_JANSWH010000019.1"/>
</dbReference>
<gene>
    <name evidence="11" type="ORF">CSX02_06615</name>
</gene>
<evidence type="ECO:0000313" key="11">
    <source>
        <dbReference type="EMBL" id="PHU37671.1"/>
    </source>
</evidence>
<feature type="domain" description="ATP-grasp" evidence="9">
    <location>
        <begin position="120"/>
        <end position="317"/>
    </location>
</feature>
<dbReference type="SUPFAM" id="SSF52440">
    <property type="entry name" value="PreATP-grasp domain"/>
    <property type="match status" value="1"/>
</dbReference>
<dbReference type="Pfam" id="PF02785">
    <property type="entry name" value="Biotin_carb_C"/>
    <property type="match status" value="1"/>
</dbReference>
<dbReference type="InterPro" id="IPR051602">
    <property type="entry name" value="ACC_Biotin_Carboxylase"/>
</dbReference>
<dbReference type="FunFam" id="3.30.1490.20:FF:000018">
    <property type="entry name" value="Biotin carboxylase"/>
    <property type="match status" value="1"/>
</dbReference>
<dbReference type="GO" id="GO:0005524">
    <property type="term" value="F:ATP binding"/>
    <property type="evidence" value="ECO:0007669"/>
    <property type="project" value="UniProtKB-UniRule"/>
</dbReference>
<protein>
    <recommendedName>
        <fullName evidence="2">biotin carboxylase</fullName>
        <ecNumber evidence="2">6.3.4.14</ecNumber>
    </recommendedName>
</protein>
<keyword evidence="5 8" id="KW-0067">ATP-binding</keyword>
<dbReference type="FunFam" id="3.40.50.20:FF:000010">
    <property type="entry name" value="Propionyl-CoA carboxylase subunit alpha"/>
    <property type="match status" value="1"/>
</dbReference>
<dbReference type="GO" id="GO:0046872">
    <property type="term" value="F:metal ion binding"/>
    <property type="evidence" value="ECO:0007669"/>
    <property type="project" value="InterPro"/>
</dbReference>
<dbReference type="PROSITE" id="PS00867">
    <property type="entry name" value="CPSASE_2"/>
    <property type="match status" value="1"/>
</dbReference>
<evidence type="ECO:0000256" key="4">
    <source>
        <dbReference type="ARBA" id="ARBA00022741"/>
    </source>
</evidence>
<dbReference type="InterPro" id="IPR011761">
    <property type="entry name" value="ATP-grasp"/>
</dbReference>
<comment type="catalytic activity">
    <reaction evidence="7">
        <text>N(6)-biotinyl-L-lysyl-[protein] + hydrogencarbonate + ATP = N(6)-carboxybiotinyl-L-lysyl-[protein] + ADP + phosphate + H(+)</text>
        <dbReference type="Rhea" id="RHEA:13501"/>
        <dbReference type="Rhea" id="RHEA-COMP:10505"/>
        <dbReference type="Rhea" id="RHEA-COMP:10506"/>
        <dbReference type="ChEBI" id="CHEBI:15378"/>
        <dbReference type="ChEBI" id="CHEBI:17544"/>
        <dbReference type="ChEBI" id="CHEBI:30616"/>
        <dbReference type="ChEBI" id="CHEBI:43474"/>
        <dbReference type="ChEBI" id="CHEBI:83144"/>
        <dbReference type="ChEBI" id="CHEBI:83145"/>
        <dbReference type="ChEBI" id="CHEBI:456216"/>
        <dbReference type="EC" id="6.3.4.14"/>
    </reaction>
</comment>
<dbReference type="InterPro" id="IPR005479">
    <property type="entry name" value="CPAse_ATP-bd"/>
</dbReference>
<dbReference type="EMBL" id="PDYG01000032">
    <property type="protein sequence ID" value="PHU37671.1"/>
    <property type="molecule type" value="Genomic_DNA"/>
</dbReference>
<dbReference type="SMART" id="SM00878">
    <property type="entry name" value="Biotin_carb_C"/>
    <property type="match status" value="1"/>
</dbReference>
<evidence type="ECO:0000259" key="9">
    <source>
        <dbReference type="PROSITE" id="PS50975"/>
    </source>
</evidence>
<dbReference type="SUPFAM" id="SSF51246">
    <property type="entry name" value="Rudiment single hybrid motif"/>
    <property type="match status" value="1"/>
</dbReference>
<sequence>MFKRILIANRGEIALRIVRCCREMGIESVVAFSTADRESLPVMEATDSICIGPAAASESYLNPEIIVQAAKQKHCDAIHPGYGFLSENADFADLCEENGIVFIGPSGAIIRHMGDKQAARKLMMEHQVPVVPGSKELLENADQAVAMAEQIGYPVMLKASAGGGGKGMRRAFNEEEVRSAFETAKAEARAAFGNDDMYMEKLIVDPHHIEFQILADCEGNTVYLGERDCSIQKNNQKLLEESPSAVLTPQLRKEMGETAVRAAKAAGYYSAGTVEFILDASGAYYFIEMNTRIQVEHPVTEEITGIDLIREQIRIALGMKLGFTQDEIGIEKHAIECRINALTPGTIQFVHFPSGYGVRIESHLFTGYQVSPYYDSMIAKVIVSGRTRLEAIRRLRRVLEEIVIDGIKTNYDFMYLLTYHPVFLKGNYTTGFWEQNHEQMEDWLKEGIRSEAG</sequence>
<comment type="function">
    <text evidence="1">This protein is a component of the acetyl coenzyme A carboxylase complex; first, biotin carboxylase catalyzes the carboxylation of the carrier protein and then the transcarboxylase transfers the carboxyl group to form malonyl-CoA.</text>
</comment>
<dbReference type="PROSITE" id="PS50979">
    <property type="entry name" value="BC"/>
    <property type="match status" value="1"/>
</dbReference>
<dbReference type="NCBIfam" id="NF006367">
    <property type="entry name" value="PRK08591.1"/>
    <property type="match status" value="1"/>
</dbReference>
<evidence type="ECO:0000256" key="1">
    <source>
        <dbReference type="ARBA" id="ARBA00003761"/>
    </source>
</evidence>
<dbReference type="AlphaFoldDB" id="A0A2G3E372"/>
<comment type="caution">
    <text evidence="11">The sequence shown here is derived from an EMBL/GenBank/DDBJ whole genome shotgun (WGS) entry which is preliminary data.</text>
</comment>
<keyword evidence="3 11" id="KW-0436">Ligase</keyword>
<name>A0A2G3E372_9FIRM</name>
<dbReference type="InterPro" id="IPR011054">
    <property type="entry name" value="Rudment_hybrid_motif"/>
</dbReference>
<dbReference type="EC" id="6.3.4.14" evidence="2"/>
<dbReference type="InterPro" id="IPR005481">
    <property type="entry name" value="BC-like_N"/>
</dbReference>
<evidence type="ECO:0000259" key="10">
    <source>
        <dbReference type="PROSITE" id="PS50979"/>
    </source>
</evidence>
<evidence type="ECO:0000256" key="8">
    <source>
        <dbReference type="PROSITE-ProRule" id="PRU00409"/>
    </source>
</evidence>
<evidence type="ECO:0000256" key="2">
    <source>
        <dbReference type="ARBA" id="ARBA00013263"/>
    </source>
</evidence>
<dbReference type="Gene3D" id="3.30.470.20">
    <property type="entry name" value="ATP-grasp fold, B domain"/>
    <property type="match status" value="1"/>
</dbReference>
<keyword evidence="4 8" id="KW-0547">Nucleotide-binding</keyword>
<dbReference type="SUPFAM" id="SSF56059">
    <property type="entry name" value="Glutathione synthetase ATP-binding domain-like"/>
    <property type="match status" value="1"/>
</dbReference>
<evidence type="ECO:0000256" key="7">
    <source>
        <dbReference type="ARBA" id="ARBA00048600"/>
    </source>
</evidence>
<keyword evidence="6" id="KW-0092">Biotin</keyword>
<evidence type="ECO:0000313" key="12">
    <source>
        <dbReference type="Proteomes" id="UP000224563"/>
    </source>
</evidence>
<reference evidence="11 12" key="1">
    <citation type="submission" date="2017-10" db="EMBL/GenBank/DDBJ databases">
        <title>Resolving the taxonomy of Roseburia spp., Eubacterium rectale and Agathobacter spp. through phylogenomic analysis.</title>
        <authorList>
            <person name="Sheridan P.O."/>
            <person name="Walker A.W."/>
            <person name="Duncan S.H."/>
            <person name="Scott K.P."/>
            <person name="Toole P.W.O."/>
            <person name="Luis P."/>
            <person name="Flint H.J."/>
        </authorList>
    </citation>
    <scope>NUCLEOTIDE SEQUENCE [LARGE SCALE GENOMIC DNA]</scope>
    <source>
        <strain evidence="11 12">JK623</strain>
    </source>
</reference>
<dbReference type="PANTHER" id="PTHR48095:SF2">
    <property type="entry name" value="BIOTIN CARBOXYLASE, CHLOROPLASTIC"/>
    <property type="match status" value="1"/>
</dbReference>
<dbReference type="PROSITE" id="PS00866">
    <property type="entry name" value="CPSASE_1"/>
    <property type="match status" value="1"/>
</dbReference>
<dbReference type="InterPro" id="IPR011764">
    <property type="entry name" value="Biotin_carboxylation_dom"/>
</dbReference>
<dbReference type="Pfam" id="PF02786">
    <property type="entry name" value="CPSase_L_D2"/>
    <property type="match status" value="1"/>
</dbReference>
<dbReference type="InterPro" id="IPR005482">
    <property type="entry name" value="Biotin_COase_C"/>
</dbReference>
<dbReference type="GO" id="GO:0004075">
    <property type="term" value="F:biotin carboxylase activity"/>
    <property type="evidence" value="ECO:0007669"/>
    <property type="project" value="UniProtKB-EC"/>
</dbReference>
<proteinExistence type="predicted"/>
<dbReference type="InterPro" id="IPR016185">
    <property type="entry name" value="PreATP-grasp_dom_sf"/>
</dbReference>
<evidence type="ECO:0000256" key="3">
    <source>
        <dbReference type="ARBA" id="ARBA00022598"/>
    </source>
</evidence>
<organism evidence="11 12">
    <name type="scientific">Agathobacter ruminis</name>
    <dbReference type="NCBI Taxonomy" id="1712665"/>
    <lineage>
        <taxon>Bacteria</taxon>
        <taxon>Bacillati</taxon>
        <taxon>Bacillota</taxon>
        <taxon>Clostridia</taxon>
        <taxon>Lachnospirales</taxon>
        <taxon>Lachnospiraceae</taxon>
        <taxon>Agathobacter</taxon>
    </lineage>
</organism>
<reference evidence="11 12" key="2">
    <citation type="submission" date="2017-10" db="EMBL/GenBank/DDBJ databases">
        <authorList>
            <person name="Banno H."/>
            <person name="Chua N.-H."/>
        </authorList>
    </citation>
    <scope>NUCLEOTIDE SEQUENCE [LARGE SCALE GENOMIC DNA]</scope>
    <source>
        <strain evidence="11 12">JK623</strain>
    </source>
</reference>
<dbReference type="PANTHER" id="PTHR48095">
    <property type="entry name" value="PYRUVATE CARBOXYLASE SUBUNIT A"/>
    <property type="match status" value="1"/>
</dbReference>
<feature type="domain" description="Biotin carboxylation" evidence="10">
    <location>
        <begin position="1"/>
        <end position="438"/>
    </location>
</feature>
<dbReference type="Proteomes" id="UP000224563">
    <property type="component" value="Unassembled WGS sequence"/>
</dbReference>
<evidence type="ECO:0000256" key="6">
    <source>
        <dbReference type="ARBA" id="ARBA00023267"/>
    </source>
</evidence>
<dbReference type="Pfam" id="PF00289">
    <property type="entry name" value="Biotin_carb_N"/>
    <property type="match status" value="1"/>
</dbReference>
<evidence type="ECO:0000256" key="5">
    <source>
        <dbReference type="ARBA" id="ARBA00022840"/>
    </source>
</evidence>
<keyword evidence="12" id="KW-1185">Reference proteome</keyword>